<dbReference type="GO" id="GO:0005507">
    <property type="term" value="F:copper ion binding"/>
    <property type="evidence" value="ECO:0007669"/>
    <property type="project" value="InterPro"/>
</dbReference>
<dbReference type="SUPFAM" id="SSF55008">
    <property type="entry name" value="HMA, heavy metal-associated domain"/>
    <property type="match status" value="2"/>
</dbReference>
<dbReference type="Gene3D" id="2.70.150.10">
    <property type="entry name" value="Calcium-transporting ATPase, cytoplasmic transduction domain A"/>
    <property type="match status" value="1"/>
</dbReference>
<feature type="coiled-coil region" evidence="22">
    <location>
        <begin position="755"/>
        <end position="789"/>
    </location>
</feature>
<dbReference type="SFLD" id="SFLDS00003">
    <property type="entry name" value="Haloacid_Dehalogenase"/>
    <property type="match status" value="1"/>
</dbReference>
<dbReference type="NCBIfam" id="TIGR01525">
    <property type="entry name" value="ATPase-IB_hvy"/>
    <property type="match status" value="1"/>
</dbReference>
<dbReference type="SFLD" id="SFLDF00027">
    <property type="entry name" value="p-type_atpase"/>
    <property type="match status" value="1"/>
</dbReference>
<feature type="domain" description="HMA" evidence="23">
    <location>
        <begin position="1"/>
        <end position="67"/>
    </location>
</feature>
<dbReference type="InterPro" id="IPR027256">
    <property type="entry name" value="P-typ_ATPase_IB"/>
</dbReference>
<evidence type="ECO:0000256" key="5">
    <source>
        <dbReference type="ARBA" id="ARBA00022448"/>
    </source>
</evidence>
<dbReference type="InterPro" id="IPR044492">
    <property type="entry name" value="P_typ_ATPase_HD_dom"/>
</dbReference>
<keyword evidence="7 21" id="KW-0479">Metal-binding</keyword>
<evidence type="ECO:0000256" key="7">
    <source>
        <dbReference type="ARBA" id="ARBA00022723"/>
    </source>
</evidence>
<dbReference type="Proteomes" id="UP000886721">
    <property type="component" value="Unassembled WGS sequence"/>
</dbReference>
<feature type="transmembrane region" description="Helical" evidence="21">
    <location>
        <begin position="99"/>
        <end position="119"/>
    </location>
</feature>
<evidence type="ECO:0000256" key="4">
    <source>
        <dbReference type="ARBA" id="ARBA00015102"/>
    </source>
</evidence>
<evidence type="ECO:0000256" key="1">
    <source>
        <dbReference type="ARBA" id="ARBA00004651"/>
    </source>
</evidence>
<dbReference type="SUPFAM" id="SSF81665">
    <property type="entry name" value="Calcium ATPase, transmembrane domain M"/>
    <property type="match status" value="1"/>
</dbReference>
<dbReference type="Gene3D" id="3.30.70.100">
    <property type="match status" value="2"/>
</dbReference>
<dbReference type="Pfam" id="PF00702">
    <property type="entry name" value="Hydrolase"/>
    <property type="match status" value="1"/>
</dbReference>
<evidence type="ECO:0000256" key="22">
    <source>
        <dbReference type="SAM" id="Coils"/>
    </source>
</evidence>
<dbReference type="InterPro" id="IPR001757">
    <property type="entry name" value="P_typ_ATPase"/>
</dbReference>
<dbReference type="GO" id="GO:0043682">
    <property type="term" value="F:P-type divalent copper transporter activity"/>
    <property type="evidence" value="ECO:0007669"/>
    <property type="project" value="TreeGrafter"/>
</dbReference>
<dbReference type="InterPro" id="IPR023299">
    <property type="entry name" value="ATPase_P-typ_cyto_dom_N"/>
</dbReference>
<dbReference type="NCBIfam" id="TIGR01494">
    <property type="entry name" value="ATPase_P-type"/>
    <property type="match status" value="1"/>
</dbReference>
<dbReference type="EMBL" id="DXEM01000027">
    <property type="protein sequence ID" value="HIX67968.1"/>
    <property type="molecule type" value="Genomic_DNA"/>
</dbReference>
<evidence type="ECO:0000256" key="12">
    <source>
        <dbReference type="ARBA" id="ARBA00022842"/>
    </source>
</evidence>
<keyword evidence="21" id="KW-1003">Cell membrane</keyword>
<comment type="caution">
    <text evidence="24">The sequence shown here is derived from an EMBL/GenBank/DDBJ whole genome shotgun (WGS) entry which is preliminary data.</text>
</comment>
<evidence type="ECO:0000256" key="14">
    <source>
        <dbReference type="ARBA" id="ARBA00022989"/>
    </source>
</evidence>
<dbReference type="InterPro" id="IPR018303">
    <property type="entry name" value="ATPase_P-typ_P_site"/>
</dbReference>
<keyword evidence="15" id="KW-0186">Copper</keyword>
<dbReference type="InterPro" id="IPR017969">
    <property type="entry name" value="Heavy-metal-associated_CS"/>
</dbReference>
<dbReference type="AlphaFoldDB" id="A0A9D1WVN0"/>
<dbReference type="FunFam" id="2.70.150.10:FF:000002">
    <property type="entry name" value="Copper-transporting ATPase 1, putative"/>
    <property type="match status" value="1"/>
</dbReference>
<dbReference type="InterPro" id="IPR036163">
    <property type="entry name" value="HMA_dom_sf"/>
</dbReference>
<keyword evidence="16" id="KW-0406">Ion transport</keyword>
<dbReference type="InterPro" id="IPR006121">
    <property type="entry name" value="HMA_dom"/>
</dbReference>
<keyword evidence="10" id="KW-0187">Copper transport</keyword>
<evidence type="ECO:0000256" key="19">
    <source>
        <dbReference type="ARBA" id="ARBA00033239"/>
    </source>
</evidence>
<dbReference type="FunFam" id="3.30.70.100:FF:000005">
    <property type="entry name" value="Copper-exporting P-type ATPase A"/>
    <property type="match status" value="1"/>
</dbReference>
<dbReference type="PRINTS" id="PR00119">
    <property type="entry name" value="CATATPASE"/>
</dbReference>
<dbReference type="InterPro" id="IPR006122">
    <property type="entry name" value="HMA_Cu_ion-bd"/>
</dbReference>
<comment type="subcellular location">
    <subcellularLocation>
        <location evidence="1">Cell membrane</location>
        <topology evidence="1">Multi-pass membrane protein</topology>
    </subcellularLocation>
</comment>
<feature type="domain" description="HMA" evidence="23">
    <location>
        <begin position="784"/>
        <end position="848"/>
    </location>
</feature>
<evidence type="ECO:0000313" key="24">
    <source>
        <dbReference type="EMBL" id="HIX67968.1"/>
    </source>
</evidence>
<dbReference type="Pfam" id="PF00403">
    <property type="entry name" value="HMA"/>
    <property type="match status" value="2"/>
</dbReference>
<evidence type="ECO:0000256" key="2">
    <source>
        <dbReference type="ARBA" id="ARBA00006024"/>
    </source>
</evidence>
<evidence type="ECO:0000256" key="6">
    <source>
        <dbReference type="ARBA" id="ARBA00022692"/>
    </source>
</evidence>
<dbReference type="InterPro" id="IPR008250">
    <property type="entry name" value="ATPase_P-typ_transduc_dom_A_sf"/>
</dbReference>
<evidence type="ECO:0000256" key="18">
    <source>
        <dbReference type="ARBA" id="ARBA00029719"/>
    </source>
</evidence>
<comment type="catalytic activity">
    <reaction evidence="20">
        <text>Cu(+)(in) + ATP + H2O = Cu(+)(out) + ADP + phosphate + H(+)</text>
        <dbReference type="Rhea" id="RHEA:25792"/>
        <dbReference type="ChEBI" id="CHEBI:15377"/>
        <dbReference type="ChEBI" id="CHEBI:15378"/>
        <dbReference type="ChEBI" id="CHEBI:30616"/>
        <dbReference type="ChEBI" id="CHEBI:43474"/>
        <dbReference type="ChEBI" id="CHEBI:49552"/>
        <dbReference type="ChEBI" id="CHEBI:456216"/>
        <dbReference type="EC" id="7.2.2.8"/>
    </reaction>
</comment>
<evidence type="ECO:0000256" key="9">
    <source>
        <dbReference type="ARBA" id="ARBA00022741"/>
    </source>
</evidence>
<dbReference type="EC" id="7.2.2.8" evidence="3"/>
<name>A0A9D1WVN0_9FIRM</name>
<evidence type="ECO:0000256" key="10">
    <source>
        <dbReference type="ARBA" id="ARBA00022796"/>
    </source>
</evidence>
<evidence type="ECO:0000256" key="17">
    <source>
        <dbReference type="ARBA" id="ARBA00023136"/>
    </source>
</evidence>
<dbReference type="SUPFAM" id="SSF56784">
    <property type="entry name" value="HAD-like"/>
    <property type="match status" value="1"/>
</dbReference>
<reference evidence="24" key="1">
    <citation type="journal article" date="2021" name="PeerJ">
        <title>Extensive microbial diversity within the chicken gut microbiome revealed by metagenomics and culture.</title>
        <authorList>
            <person name="Gilroy R."/>
            <person name="Ravi A."/>
            <person name="Getino M."/>
            <person name="Pursley I."/>
            <person name="Horton D.L."/>
            <person name="Alikhan N.F."/>
            <person name="Baker D."/>
            <person name="Gharbi K."/>
            <person name="Hall N."/>
            <person name="Watson M."/>
            <person name="Adriaenssens E.M."/>
            <person name="Foster-Nyarko E."/>
            <person name="Jarju S."/>
            <person name="Secka A."/>
            <person name="Antonio M."/>
            <person name="Oren A."/>
            <person name="Chaudhuri R.R."/>
            <person name="La Ragione R."/>
            <person name="Hildebrand F."/>
            <person name="Pallen M.J."/>
        </authorList>
    </citation>
    <scope>NUCLEOTIDE SEQUENCE</scope>
    <source>
        <strain evidence="24">CHK191-13928</strain>
    </source>
</reference>
<sequence length="851" mass="91695">MKEKYDVTGMTCSACSSRVEKCVANLDGVKEVSVNLLTNSMQVEYDEQNLSSHKIIEEVKKAGYGASLSGAENQASAKSDQPKENPIEIQMHQMKMRTIWSFVFLIPLMYVSMGHMIGLPLPGFLAGTENAVGFALTQFLLCIPVIVINRAYYTKGFSTLLHRAPNMDTLIALGSAASLIYGIFAIYRMGYGLGVQNMDLVHQYLHDLYFESAVMILALINVGKYLEARSKGKTSEAITKLMDLAPKTAVVERQGKTIEIPIEQVVKGDLVVVKPGESVPVDGMILEGITSIDESAITGESIPVEKQPGDTVIAATINKAGYIKAQATKVGDDTTFSQIIRLVEDASASKAPIAKIADRIAGVFVPIVITIAVVTAIVWIIAGASFEFALSCAISVLVISCPCALGLATPVAIMVGTGKGAENGILIKSGEALEITHSIHSIVLDKTGTITQGKPAVTDISAEEIGERELLRIAASLEVKSEHPLAEAIMDKAREQGIEPIPTQDFQAVPGKGIRARIDGAMCYAGNQKLMEEEGVEYSAALPAVNRMAEEGKTPLLFAKEKKFIGMIGAADVVKPTSKRAIDELKHLGIEVIMLTGDNERTAHAIQKQLEIDTVIAEVLPQDKEREVSKLQQAGKTVAMVGDGVNDAPALARADVGIAIGAGTDVAIESADVVLMKNDLLDVVTAIKLSKAVIKNIKENLFWAFFYNACGIPLAAGVFYQALGWKLSPMFGAAAMSLSSFFVVSNALRLRFFHVLKKNKEEEKEESIIEEAEKKKEQIKEEKPMKTMKIEGMMCPHCQAAVTKALNALDGVKAEVNLEEKTASIQAENTVSDDMLKKAVEDAGYEVVSIE</sequence>
<dbReference type="FunFam" id="3.40.50.1000:FF:000333">
    <property type="entry name" value="Copper-transporting ATPase 2"/>
    <property type="match status" value="1"/>
</dbReference>
<feature type="transmembrane region" description="Helical" evidence="21">
    <location>
        <begin position="208"/>
        <end position="226"/>
    </location>
</feature>
<evidence type="ECO:0000313" key="25">
    <source>
        <dbReference type="Proteomes" id="UP000886721"/>
    </source>
</evidence>
<keyword evidence="6 21" id="KW-0812">Transmembrane</keyword>
<feature type="transmembrane region" description="Helical" evidence="21">
    <location>
        <begin position="360"/>
        <end position="382"/>
    </location>
</feature>
<dbReference type="GO" id="GO:0005524">
    <property type="term" value="F:ATP binding"/>
    <property type="evidence" value="ECO:0007669"/>
    <property type="project" value="UniProtKB-UniRule"/>
</dbReference>
<keyword evidence="11 21" id="KW-0067">ATP-binding</keyword>
<dbReference type="GO" id="GO:0005886">
    <property type="term" value="C:plasma membrane"/>
    <property type="evidence" value="ECO:0007669"/>
    <property type="project" value="UniProtKB-SubCell"/>
</dbReference>
<dbReference type="PRINTS" id="PR00941">
    <property type="entry name" value="CDATPASE"/>
</dbReference>
<keyword evidence="9 21" id="KW-0547">Nucleotide-binding</keyword>
<keyword evidence="14 21" id="KW-1133">Transmembrane helix</keyword>
<dbReference type="PROSITE" id="PS01047">
    <property type="entry name" value="HMA_1"/>
    <property type="match status" value="2"/>
</dbReference>
<feature type="transmembrane region" description="Helical" evidence="21">
    <location>
        <begin position="729"/>
        <end position="748"/>
    </location>
</feature>
<keyword evidence="22" id="KW-0175">Coiled coil</keyword>
<organism evidence="24 25">
    <name type="scientific">Candidatus Anaerostipes excrementavium</name>
    <dbReference type="NCBI Taxonomy" id="2838463"/>
    <lineage>
        <taxon>Bacteria</taxon>
        <taxon>Bacillati</taxon>
        <taxon>Bacillota</taxon>
        <taxon>Clostridia</taxon>
        <taxon>Lachnospirales</taxon>
        <taxon>Lachnospiraceae</taxon>
        <taxon>Anaerostipes</taxon>
    </lineage>
</organism>
<dbReference type="GO" id="GO:0055070">
    <property type="term" value="P:copper ion homeostasis"/>
    <property type="evidence" value="ECO:0007669"/>
    <property type="project" value="TreeGrafter"/>
</dbReference>
<dbReference type="Pfam" id="PF00122">
    <property type="entry name" value="E1-E2_ATPase"/>
    <property type="match status" value="1"/>
</dbReference>
<evidence type="ECO:0000256" key="11">
    <source>
        <dbReference type="ARBA" id="ARBA00022840"/>
    </source>
</evidence>
<feature type="transmembrane region" description="Helical" evidence="21">
    <location>
        <begin position="131"/>
        <end position="149"/>
    </location>
</feature>
<dbReference type="CDD" id="cd02094">
    <property type="entry name" value="P-type_ATPase_Cu-like"/>
    <property type="match status" value="1"/>
</dbReference>
<dbReference type="PROSITE" id="PS00154">
    <property type="entry name" value="ATPASE_E1_E2"/>
    <property type="match status" value="1"/>
</dbReference>
<dbReference type="CDD" id="cd00371">
    <property type="entry name" value="HMA"/>
    <property type="match status" value="2"/>
</dbReference>
<dbReference type="NCBIfam" id="TIGR00003">
    <property type="entry name" value="copper ion binding protein"/>
    <property type="match status" value="2"/>
</dbReference>
<reference evidence="24" key="2">
    <citation type="submission" date="2021-04" db="EMBL/GenBank/DDBJ databases">
        <authorList>
            <person name="Gilroy R."/>
        </authorList>
    </citation>
    <scope>NUCLEOTIDE SEQUENCE</scope>
    <source>
        <strain evidence="24">CHK191-13928</strain>
    </source>
</reference>
<dbReference type="PANTHER" id="PTHR43520:SF8">
    <property type="entry name" value="P-TYPE CU(+) TRANSPORTER"/>
    <property type="match status" value="1"/>
</dbReference>
<evidence type="ECO:0000256" key="13">
    <source>
        <dbReference type="ARBA" id="ARBA00022967"/>
    </source>
</evidence>
<evidence type="ECO:0000256" key="20">
    <source>
        <dbReference type="ARBA" id="ARBA00049289"/>
    </source>
</evidence>
<dbReference type="InterPro" id="IPR036412">
    <property type="entry name" value="HAD-like_sf"/>
</dbReference>
<dbReference type="PANTHER" id="PTHR43520">
    <property type="entry name" value="ATP7, ISOFORM B"/>
    <property type="match status" value="1"/>
</dbReference>
<dbReference type="Gene3D" id="3.40.50.1000">
    <property type="entry name" value="HAD superfamily/HAD-like"/>
    <property type="match status" value="1"/>
</dbReference>
<dbReference type="SFLD" id="SFLDG00002">
    <property type="entry name" value="C1.7:_P-type_atpase_like"/>
    <property type="match status" value="1"/>
</dbReference>
<evidence type="ECO:0000259" key="23">
    <source>
        <dbReference type="PROSITE" id="PS50846"/>
    </source>
</evidence>
<evidence type="ECO:0000256" key="16">
    <source>
        <dbReference type="ARBA" id="ARBA00023065"/>
    </source>
</evidence>
<keyword evidence="5" id="KW-0813">Transport</keyword>
<keyword evidence="12" id="KW-0460">Magnesium</keyword>
<accession>A0A9D1WVN0</accession>
<comment type="similarity">
    <text evidence="2 21">Belongs to the cation transport ATPase (P-type) (TC 3.A.3) family. Type IB subfamily.</text>
</comment>
<dbReference type="GO" id="GO:0016887">
    <property type="term" value="F:ATP hydrolysis activity"/>
    <property type="evidence" value="ECO:0007669"/>
    <property type="project" value="InterPro"/>
</dbReference>
<protein>
    <recommendedName>
        <fullName evidence="4">Copper-exporting P-type ATPase</fullName>
        <ecNumber evidence="3">7.2.2.8</ecNumber>
    </recommendedName>
    <alternativeName>
        <fullName evidence="18">Copper-exporting P-type ATPase A</fullName>
    </alternativeName>
    <alternativeName>
        <fullName evidence="19">Cu(+)-exporting ATPase</fullName>
    </alternativeName>
</protein>
<dbReference type="Gene3D" id="3.40.1110.10">
    <property type="entry name" value="Calcium-transporting ATPase, cytoplasmic domain N"/>
    <property type="match status" value="1"/>
</dbReference>
<evidence type="ECO:0000256" key="8">
    <source>
        <dbReference type="ARBA" id="ARBA00022737"/>
    </source>
</evidence>
<evidence type="ECO:0000256" key="21">
    <source>
        <dbReference type="RuleBase" id="RU362081"/>
    </source>
</evidence>
<proteinExistence type="inferred from homology"/>
<evidence type="ECO:0000256" key="15">
    <source>
        <dbReference type="ARBA" id="ARBA00023008"/>
    </source>
</evidence>
<keyword evidence="13" id="KW-1278">Translocase</keyword>
<dbReference type="GO" id="GO:0140581">
    <property type="term" value="F:P-type monovalent copper transporter activity"/>
    <property type="evidence" value="ECO:0007669"/>
    <property type="project" value="UniProtKB-EC"/>
</dbReference>
<dbReference type="InterPro" id="IPR023298">
    <property type="entry name" value="ATPase_P-typ_TM_dom_sf"/>
</dbReference>
<keyword evidence="17 21" id="KW-0472">Membrane</keyword>
<dbReference type="SUPFAM" id="SSF81653">
    <property type="entry name" value="Calcium ATPase, transduction domain A"/>
    <property type="match status" value="1"/>
</dbReference>
<dbReference type="InterPro" id="IPR023214">
    <property type="entry name" value="HAD_sf"/>
</dbReference>
<feature type="transmembrane region" description="Helical" evidence="21">
    <location>
        <begin position="388"/>
        <end position="413"/>
    </location>
</feature>
<feature type="transmembrane region" description="Helical" evidence="21">
    <location>
        <begin position="701"/>
        <end position="723"/>
    </location>
</feature>
<gene>
    <name evidence="24" type="ORF">H9735_07635</name>
</gene>
<dbReference type="PROSITE" id="PS50846">
    <property type="entry name" value="HMA_2"/>
    <property type="match status" value="2"/>
</dbReference>
<feature type="transmembrane region" description="Helical" evidence="21">
    <location>
        <begin position="170"/>
        <end position="188"/>
    </location>
</feature>
<evidence type="ECO:0000256" key="3">
    <source>
        <dbReference type="ARBA" id="ARBA00012517"/>
    </source>
</evidence>
<dbReference type="NCBIfam" id="TIGR01511">
    <property type="entry name" value="ATPase-IB1_Cu"/>
    <property type="match status" value="1"/>
</dbReference>
<keyword evidence="8" id="KW-0677">Repeat</keyword>
<dbReference type="InterPro" id="IPR059000">
    <property type="entry name" value="ATPase_P-type_domA"/>
</dbReference>